<comment type="caution">
    <text evidence="2">The sequence shown here is derived from an EMBL/GenBank/DDBJ whole genome shotgun (WGS) entry which is preliminary data.</text>
</comment>
<evidence type="ECO:0000313" key="2">
    <source>
        <dbReference type="EMBL" id="KAK3288803.1"/>
    </source>
</evidence>
<feature type="region of interest" description="Disordered" evidence="1">
    <location>
        <begin position="33"/>
        <end position="58"/>
    </location>
</feature>
<feature type="compositionally biased region" description="Polar residues" evidence="1">
    <location>
        <begin position="196"/>
        <end position="206"/>
    </location>
</feature>
<name>A0AAE0H2M0_9CHLO</name>
<feature type="compositionally biased region" description="Gly residues" evidence="1">
    <location>
        <begin position="46"/>
        <end position="55"/>
    </location>
</feature>
<evidence type="ECO:0000313" key="3">
    <source>
        <dbReference type="Proteomes" id="UP001190700"/>
    </source>
</evidence>
<proteinExistence type="predicted"/>
<accession>A0AAE0H2M0</accession>
<protein>
    <submittedName>
        <fullName evidence="2">Uncharacterized protein</fullName>
    </submittedName>
</protein>
<organism evidence="2 3">
    <name type="scientific">Cymbomonas tetramitiformis</name>
    <dbReference type="NCBI Taxonomy" id="36881"/>
    <lineage>
        <taxon>Eukaryota</taxon>
        <taxon>Viridiplantae</taxon>
        <taxon>Chlorophyta</taxon>
        <taxon>Pyramimonadophyceae</taxon>
        <taxon>Pyramimonadales</taxon>
        <taxon>Pyramimonadaceae</taxon>
        <taxon>Cymbomonas</taxon>
    </lineage>
</organism>
<dbReference type="AlphaFoldDB" id="A0AAE0H2M0"/>
<evidence type="ECO:0000256" key="1">
    <source>
        <dbReference type="SAM" id="MobiDB-lite"/>
    </source>
</evidence>
<dbReference type="EMBL" id="LGRX02000353">
    <property type="protein sequence ID" value="KAK3288803.1"/>
    <property type="molecule type" value="Genomic_DNA"/>
</dbReference>
<gene>
    <name evidence="2" type="ORF">CYMTET_3740</name>
</gene>
<reference evidence="2 3" key="1">
    <citation type="journal article" date="2015" name="Genome Biol. Evol.">
        <title>Comparative Genomics of a Bacterivorous Green Alga Reveals Evolutionary Causalities and Consequences of Phago-Mixotrophic Mode of Nutrition.</title>
        <authorList>
            <person name="Burns J.A."/>
            <person name="Paasch A."/>
            <person name="Narechania A."/>
            <person name="Kim E."/>
        </authorList>
    </citation>
    <scope>NUCLEOTIDE SEQUENCE [LARGE SCALE GENOMIC DNA]</scope>
    <source>
        <strain evidence="2 3">PLY_AMNH</strain>
    </source>
</reference>
<sequence>MYLVVVRDLNAGQRLTYAALALRLGKVFRDESPFTRLATPPPPAPGGGGRSGGGKSTAATVGTLTALGRRRHAPPVGEWKKPEGGGRYLVWEGTGMPCVTCWRLWAVTTGYRPHGHRRYLHLLVHRRVCTRASTISRPPSTRCSAAIVRMAAGCCTCPAGTFPAGAGAAAAARRGTGCHGYERPPARDAPPIAGLRSSSRDSVSGW</sequence>
<keyword evidence="3" id="KW-1185">Reference proteome</keyword>
<dbReference type="Proteomes" id="UP001190700">
    <property type="component" value="Unassembled WGS sequence"/>
</dbReference>
<feature type="region of interest" description="Disordered" evidence="1">
    <location>
        <begin position="181"/>
        <end position="206"/>
    </location>
</feature>